<protein>
    <submittedName>
        <fullName evidence="2">Uncharacterized protein</fullName>
    </submittedName>
</protein>
<dbReference type="AlphaFoldDB" id="A0A5J9UCC3"/>
<feature type="compositionally biased region" description="Acidic residues" evidence="1">
    <location>
        <begin position="37"/>
        <end position="55"/>
    </location>
</feature>
<evidence type="ECO:0000256" key="1">
    <source>
        <dbReference type="SAM" id="MobiDB-lite"/>
    </source>
</evidence>
<dbReference type="OrthoDB" id="665686at2759"/>
<proteinExistence type="predicted"/>
<dbReference type="Proteomes" id="UP000324897">
    <property type="component" value="Unassembled WGS sequence"/>
</dbReference>
<name>A0A5J9UCC3_9POAL</name>
<gene>
    <name evidence="2" type="ORF">EJB05_30417</name>
</gene>
<evidence type="ECO:0000313" key="3">
    <source>
        <dbReference type="Proteomes" id="UP000324897"/>
    </source>
</evidence>
<dbReference type="EMBL" id="RWGY01000026">
    <property type="protein sequence ID" value="TVU20820.1"/>
    <property type="molecule type" value="Genomic_DNA"/>
</dbReference>
<evidence type="ECO:0000313" key="2">
    <source>
        <dbReference type="EMBL" id="TVU20820.1"/>
    </source>
</evidence>
<comment type="caution">
    <text evidence="2">The sequence shown here is derived from an EMBL/GenBank/DDBJ whole genome shotgun (WGS) entry which is preliminary data.</text>
</comment>
<feature type="non-terminal residue" evidence="2">
    <location>
        <position position="1"/>
    </location>
</feature>
<dbReference type="Gramene" id="TVU20820">
    <property type="protein sequence ID" value="TVU20820"/>
    <property type="gene ID" value="EJB05_30417"/>
</dbReference>
<organism evidence="2 3">
    <name type="scientific">Eragrostis curvula</name>
    <name type="common">weeping love grass</name>
    <dbReference type="NCBI Taxonomy" id="38414"/>
    <lineage>
        <taxon>Eukaryota</taxon>
        <taxon>Viridiplantae</taxon>
        <taxon>Streptophyta</taxon>
        <taxon>Embryophyta</taxon>
        <taxon>Tracheophyta</taxon>
        <taxon>Spermatophyta</taxon>
        <taxon>Magnoliopsida</taxon>
        <taxon>Liliopsida</taxon>
        <taxon>Poales</taxon>
        <taxon>Poaceae</taxon>
        <taxon>PACMAD clade</taxon>
        <taxon>Chloridoideae</taxon>
        <taxon>Eragrostideae</taxon>
        <taxon>Eragrostidinae</taxon>
        <taxon>Eragrostis</taxon>
    </lineage>
</organism>
<sequence>MDSSSETTPSTAWALLLEASGDSESDDLEAAASIIDNADDGDAESCSGGDDEDDGVGVSSRLVSWECWMVEMSAGVVVVGAEGACPPSPEEPARDAEGDRLFWEACIAHGY</sequence>
<reference evidence="2 3" key="1">
    <citation type="journal article" date="2019" name="Sci. Rep.">
        <title>A high-quality genome of Eragrostis curvula grass provides insights into Poaceae evolution and supports new strategies to enhance forage quality.</title>
        <authorList>
            <person name="Carballo J."/>
            <person name="Santos B.A.C.M."/>
            <person name="Zappacosta D."/>
            <person name="Garbus I."/>
            <person name="Selva J.P."/>
            <person name="Gallo C.A."/>
            <person name="Diaz A."/>
            <person name="Albertini E."/>
            <person name="Caccamo M."/>
            <person name="Echenique V."/>
        </authorList>
    </citation>
    <scope>NUCLEOTIDE SEQUENCE [LARGE SCALE GENOMIC DNA]</scope>
    <source>
        <strain evidence="3">cv. Victoria</strain>
        <tissue evidence="2">Leaf</tissue>
    </source>
</reference>
<keyword evidence="3" id="KW-1185">Reference proteome</keyword>
<accession>A0A5J9UCC3</accession>
<feature type="region of interest" description="Disordered" evidence="1">
    <location>
        <begin position="36"/>
        <end position="57"/>
    </location>
</feature>